<keyword evidence="3" id="KW-0808">Transferase</keyword>
<reference evidence="10 11" key="1">
    <citation type="submission" date="2013-08" db="EMBL/GenBank/DDBJ databases">
        <authorList>
            <person name="Weinstock G."/>
            <person name="Sodergren E."/>
            <person name="Wylie T."/>
            <person name="Fulton L."/>
            <person name="Fulton R."/>
            <person name="Fronick C."/>
            <person name="O'Laughlin M."/>
            <person name="Godfrey J."/>
            <person name="Miner T."/>
            <person name="Herter B."/>
            <person name="Appelbaum E."/>
            <person name="Cordes M."/>
            <person name="Lek S."/>
            <person name="Wollam A."/>
            <person name="Pepin K.H."/>
            <person name="Palsikar V.B."/>
            <person name="Mitreva M."/>
            <person name="Wilson R.K."/>
        </authorList>
    </citation>
    <scope>NUCLEOTIDE SEQUENCE [LARGE SCALE GENOMIC DNA]</scope>
    <source>
        <strain evidence="10 11">ATCC 15930</strain>
    </source>
</reference>
<sequence>MRNKHKDKGYKGAAQNISGISMRYILELGKSSSILIGKFSSLVLFICLFLVACNEKGYVQRPLPSLEAVNDMANQSFQLDANKIRQHLYRLAKADRDSLVADARTRRYYRDGGNLLWVDRFGTDTRADSLLVYLDAVENMGFSKRVFGVKQIERDLQRLRTLDVDTGIRDINRVAARLEYNLTKAFLRYTAGQHFGFTNPTQIFNRLDIREQDSVRTTYRGLFDVPVKRPPKDFYPTALRKIYNDSVAIFLRESQPQNALYAQLVKHFKGKSLSEVDRVRLLCNIERSRWRQDDYPQNHRKYVLVNVPSFHLDAIEGDSVLTMRMACGTLDTKTPLLNSHIMRMDVNPQWIIPRSIIKKEVIAHAGNTDYFDRHRYFILNRSTGRRVDPCSVSAGMLLTPDYFVVQEGGEGNSLGRIVFRFNNNFSIFIHDTSSKWAFERGNRGVSHGCIRVQKPFELAVFLLKDKDKSLIDKINYSMQADLSKRKDGEEPKPRVDYRRLVNSVKVNPNVPLFITYYTLYPDMAGRIQTYADVYGYDQVLYRYLRNFAI</sequence>
<keyword evidence="8" id="KW-0472">Membrane</keyword>
<keyword evidence="5 7" id="KW-0573">Peptidoglycan synthesis</keyword>
<dbReference type="GO" id="GO:0008360">
    <property type="term" value="P:regulation of cell shape"/>
    <property type="evidence" value="ECO:0007669"/>
    <property type="project" value="UniProtKB-UniRule"/>
</dbReference>
<dbReference type="Proteomes" id="UP000027442">
    <property type="component" value="Unassembled WGS sequence"/>
</dbReference>
<gene>
    <name evidence="10" type="ORF">HMPREF1991_00549</name>
</gene>
<evidence type="ECO:0000256" key="3">
    <source>
        <dbReference type="ARBA" id="ARBA00022679"/>
    </source>
</evidence>
<feature type="domain" description="L,D-TPase catalytic" evidence="9">
    <location>
        <begin position="301"/>
        <end position="472"/>
    </location>
</feature>
<dbReference type="RefSeq" id="WP_018968135.1">
    <property type="nucleotide sequence ID" value="NZ_KB899221.1"/>
</dbReference>
<evidence type="ECO:0000259" key="9">
    <source>
        <dbReference type="PROSITE" id="PS52029"/>
    </source>
</evidence>
<comment type="pathway">
    <text evidence="1 7">Cell wall biogenesis; peptidoglycan biosynthesis.</text>
</comment>
<feature type="transmembrane region" description="Helical" evidence="8">
    <location>
        <begin position="32"/>
        <end position="52"/>
    </location>
</feature>
<evidence type="ECO:0000256" key="6">
    <source>
        <dbReference type="ARBA" id="ARBA00023316"/>
    </source>
</evidence>
<comment type="caution">
    <text evidence="10">The sequence shown here is derived from an EMBL/GenBank/DDBJ whole genome shotgun (WGS) entry which is preliminary data.</text>
</comment>
<protein>
    <recommendedName>
        <fullName evidence="9">L,D-TPase catalytic domain-containing protein</fullName>
    </recommendedName>
</protein>
<dbReference type="GO" id="GO:0071555">
    <property type="term" value="P:cell wall organization"/>
    <property type="evidence" value="ECO:0007669"/>
    <property type="project" value="UniProtKB-UniRule"/>
</dbReference>
<evidence type="ECO:0000256" key="5">
    <source>
        <dbReference type="ARBA" id="ARBA00022984"/>
    </source>
</evidence>
<proteinExistence type="inferred from homology"/>
<keyword evidence="8" id="KW-0812">Transmembrane</keyword>
<dbReference type="InterPro" id="IPR038063">
    <property type="entry name" value="Transpep_catalytic_dom"/>
</dbReference>
<dbReference type="PATRIC" id="fig|1122985.7.peg.571"/>
<evidence type="ECO:0000256" key="4">
    <source>
        <dbReference type="ARBA" id="ARBA00022960"/>
    </source>
</evidence>
<dbReference type="Pfam" id="PF20142">
    <property type="entry name" value="Scaffold"/>
    <property type="match status" value="1"/>
</dbReference>
<dbReference type="InterPro" id="IPR005490">
    <property type="entry name" value="LD_TPept_cat_dom"/>
</dbReference>
<dbReference type="PROSITE" id="PS52029">
    <property type="entry name" value="LD_TPASE"/>
    <property type="match status" value="1"/>
</dbReference>
<accession>A0A069QTY9</accession>
<dbReference type="GO" id="GO:0004180">
    <property type="term" value="F:carboxypeptidase activity"/>
    <property type="evidence" value="ECO:0007669"/>
    <property type="project" value="UniProtKB-ARBA"/>
</dbReference>
<dbReference type="EMBL" id="JNGW01000018">
    <property type="protein sequence ID" value="KDR53331.1"/>
    <property type="molecule type" value="Genomic_DNA"/>
</dbReference>
<dbReference type="HOGENOM" id="CLU_020360_3_1_10"/>
<keyword evidence="8" id="KW-1133">Transmembrane helix</keyword>
<dbReference type="UniPathway" id="UPA00219"/>
<dbReference type="CDD" id="cd16913">
    <property type="entry name" value="YkuD_like"/>
    <property type="match status" value="1"/>
</dbReference>
<organism evidence="10 11">
    <name type="scientific">Hoylesella loescheii DSM 19665 = JCM 12249 = ATCC 15930</name>
    <dbReference type="NCBI Taxonomy" id="1122985"/>
    <lineage>
        <taxon>Bacteria</taxon>
        <taxon>Pseudomonadati</taxon>
        <taxon>Bacteroidota</taxon>
        <taxon>Bacteroidia</taxon>
        <taxon>Bacteroidales</taxon>
        <taxon>Prevotellaceae</taxon>
        <taxon>Hoylesella</taxon>
    </lineage>
</organism>
<dbReference type="Gene3D" id="2.40.440.10">
    <property type="entry name" value="L,D-transpeptidase catalytic domain-like"/>
    <property type="match status" value="1"/>
</dbReference>
<dbReference type="PANTHER" id="PTHR41533:SF2">
    <property type="entry name" value="BLR7131 PROTEIN"/>
    <property type="match status" value="1"/>
</dbReference>
<dbReference type="InterPro" id="IPR045380">
    <property type="entry name" value="LD_TPept_scaffold_dom"/>
</dbReference>
<evidence type="ECO:0000256" key="1">
    <source>
        <dbReference type="ARBA" id="ARBA00004752"/>
    </source>
</evidence>
<dbReference type="AlphaFoldDB" id="A0A069QTY9"/>
<dbReference type="Pfam" id="PF03734">
    <property type="entry name" value="YkuD"/>
    <property type="match status" value="1"/>
</dbReference>
<dbReference type="eggNOG" id="COG2989">
    <property type="taxonomic scope" value="Bacteria"/>
</dbReference>
<comment type="similarity">
    <text evidence="2">Belongs to the YkuD family.</text>
</comment>
<dbReference type="InterPro" id="IPR052905">
    <property type="entry name" value="LD-transpeptidase_YkuD-like"/>
</dbReference>
<name>A0A069QTY9_HOYLO</name>
<evidence type="ECO:0000256" key="7">
    <source>
        <dbReference type="PROSITE-ProRule" id="PRU01373"/>
    </source>
</evidence>
<dbReference type="GO" id="GO:0009252">
    <property type="term" value="P:peptidoglycan biosynthetic process"/>
    <property type="evidence" value="ECO:0007669"/>
    <property type="project" value="UniProtKB-UniPathway"/>
</dbReference>
<evidence type="ECO:0000313" key="11">
    <source>
        <dbReference type="Proteomes" id="UP000027442"/>
    </source>
</evidence>
<keyword evidence="6 7" id="KW-0961">Cell wall biogenesis/degradation</keyword>
<dbReference type="SUPFAM" id="SSF141523">
    <property type="entry name" value="L,D-transpeptidase catalytic domain-like"/>
    <property type="match status" value="1"/>
</dbReference>
<evidence type="ECO:0000256" key="8">
    <source>
        <dbReference type="SAM" id="Phobius"/>
    </source>
</evidence>
<keyword evidence="4 7" id="KW-0133">Cell shape</keyword>
<evidence type="ECO:0000313" key="10">
    <source>
        <dbReference type="EMBL" id="KDR53331.1"/>
    </source>
</evidence>
<dbReference type="PANTHER" id="PTHR41533">
    <property type="entry name" value="L,D-TRANSPEPTIDASE HI_1667-RELATED"/>
    <property type="match status" value="1"/>
</dbReference>
<keyword evidence="11" id="KW-1185">Reference proteome</keyword>
<feature type="active site" description="Nucleophile" evidence="7">
    <location>
        <position position="449"/>
    </location>
</feature>
<dbReference type="GO" id="GO:0016740">
    <property type="term" value="F:transferase activity"/>
    <property type="evidence" value="ECO:0007669"/>
    <property type="project" value="UniProtKB-KW"/>
</dbReference>
<evidence type="ECO:0000256" key="2">
    <source>
        <dbReference type="ARBA" id="ARBA00005992"/>
    </source>
</evidence>
<feature type="active site" description="Proton donor/acceptor" evidence="7">
    <location>
        <position position="430"/>
    </location>
</feature>